<dbReference type="AlphaFoldDB" id="A0A834ZNW7"/>
<feature type="transmembrane region" description="Helical" evidence="1">
    <location>
        <begin position="7"/>
        <end position="27"/>
    </location>
</feature>
<name>A0A834ZNW7_TETSI</name>
<keyword evidence="3" id="KW-1185">Reference proteome</keyword>
<dbReference type="InterPro" id="IPR007657">
    <property type="entry name" value="Glycosyltransferase_61"/>
</dbReference>
<dbReference type="GO" id="GO:0016757">
    <property type="term" value="F:glycosyltransferase activity"/>
    <property type="evidence" value="ECO:0007669"/>
    <property type="project" value="InterPro"/>
</dbReference>
<dbReference type="PANTHER" id="PTHR48437">
    <property type="entry name" value="INITIATOR BINDING DOMAIN-CONTAINING PROTEIN"/>
    <property type="match status" value="1"/>
</dbReference>
<reference evidence="2 3" key="1">
    <citation type="submission" date="2020-04" db="EMBL/GenBank/DDBJ databases">
        <title>Plant Genome Project.</title>
        <authorList>
            <person name="Zhang R.-G."/>
        </authorList>
    </citation>
    <scope>NUCLEOTIDE SEQUENCE [LARGE SCALE GENOMIC DNA]</scope>
    <source>
        <strain evidence="2">YNK0</strain>
        <tissue evidence="2">Leaf</tissue>
    </source>
</reference>
<sequence>MNSRKAFLLKFLVFLFALNSISLYLYFSSHPDYFRPKSQTENRHFVTETRKHPTENRQYHPVPVSFHRKPWPILPSYLPWSLNPNVSAKSCEGYFGNGFNRRIDLLRSPPDIPRRSPSYAGTGTGGGGGGWFRCFYSETLESSICEGGSVQMNPEKIRMSIGGERLDSVIGREEEDELPSFDLGAFKIEVDGRLDQGGSGRKLVNGEFLDRFVPVGAIQRHTMRGLLDSIQLVGPDEFKCSQWVEEPTLLVTRFEYANLFHTITDWYSAYVASRVTGLPNRPHLIFVDGHCKVYVLNLA</sequence>
<evidence type="ECO:0000256" key="1">
    <source>
        <dbReference type="SAM" id="Phobius"/>
    </source>
</evidence>
<accession>A0A834ZNW7</accession>
<dbReference type="PANTHER" id="PTHR48437:SF1">
    <property type="entry name" value="INITIATOR BINDING DOMAIN-CONTAINING PROTEIN"/>
    <property type="match status" value="1"/>
</dbReference>
<dbReference type="EMBL" id="JABCRI010000003">
    <property type="protein sequence ID" value="KAF8409677.1"/>
    <property type="molecule type" value="Genomic_DNA"/>
</dbReference>
<keyword evidence="1" id="KW-0472">Membrane</keyword>
<organism evidence="2 3">
    <name type="scientific">Tetracentron sinense</name>
    <name type="common">Spur-leaf</name>
    <dbReference type="NCBI Taxonomy" id="13715"/>
    <lineage>
        <taxon>Eukaryota</taxon>
        <taxon>Viridiplantae</taxon>
        <taxon>Streptophyta</taxon>
        <taxon>Embryophyta</taxon>
        <taxon>Tracheophyta</taxon>
        <taxon>Spermatophyta</taxon>
        <taxon>Magnoliopsida</taxon>
        <taxon>Trochodendrales</taxon>
        <taxon>Trochodendraceae</taxon>
        <taxon>Tetracentron</taxon>
    </lineage>
</organism>
<dbReference type="OrthoDB" id="529273at2759"/>
<evidence type="ECO:0000313" key="3">
    <source>
        <dbReference type="Proteomes" id="UP000655225"/>
    </source>
</evidence>
<dbReference type="Proteomes" id="UP000655225">
    <property type="component" value="Unassembled WGS sequence"/>
</dbReference>
<protein>
    <submittedName>
        <fullName evidence="2">Uncharacterized protein</fullName>
    </submittedName>
</protein>
<gene>
    <name evidence="2" type="ORF">HHK36_005756</name>
</gene>
<comment type="caution">
    <text evidence="2">The sequence shown here is derived from an EMBL/GenBank/DDBJ whole genome shotgun (WGS) entry which is preliminary data.</text>
</comment>
<proteinExistence type="predicted"/>
<keyword evidence="1" id="KW-1133">Transmembrane helix</keyword>
<dbReference type="OMA" id="WPDLPSY"/>
<evidence type="ECO:0000313" key="2">
    <source>
        <dbReference type="EMBL" id="KAF8409677.1"/>
    </source>
</evidence>
<keyword evidence="1" id="KW-0812">Transmembrane</keyword>